<dbReference type="SMART" id="SM00388">
    <property type="entry name" value="HisKA"/>
    <property type="match status" value="1"/>
</dbReference>
<dbReference type="Gene3D" id="6.10.340.10">
    <property type="match status" value="1"/>
</dbReference>
<comment type="caution">
    <text evidence="14">The sequence shown here is derived from an EMBL/GenBank/DDBJ whole genome shotgun (WGS) entry which is preliminary data.</text>
</comment>
<evidence type="ECO:0000256" key="8">
    <source>
        <dbReference type="ARBA" id="ARBA00022777"/>
    </source>
</evidence>
<dbReference type="InterPro" id="IPR036097">
    <property type="entry name" value="HisK_dim/P_sf"/>
</dbReference>
<evidence type="ECO:0000259" key="12">
    <source>
        <dbReference type="PROSITE" id="PS50109"/>
    </source>
</evidence>
<dbReference type="PROSITE" id="PS50885">
    <property type="entry name" value="HAMP"/>
    <property type="match status" value="1"/>
</dbReference>
<protein>
    <recommendedName>
        <fullName evidence="3">histidine kinase</fullName>
        <ecNumber evidence="3">2.7.13.3</ecNumber>
    </recommendedName>
</protein>
<dbReference type="SUPFAM" id="SSF55874">
    <property type="entry name" value="ATPase domain of HSP90 chaperone/DNA topoisomerase II/histidine kinase"/>
    <property type="match status" value="1"/>
</dbReference>
<dbReference type="Gene3D" id="3.30.565.10">
    <property type="entry name" value="Histidine kinase-like ATPase, C-terminal domain"/>
    <property type="match status" value="1"/>
</dbReference>
<dbReference type="Pfam" id="PF02518">
    <property type="entry name" value="HATPase_c"/>
    <property type="match status" value="1"/>
</dbReference>
<dbReference type="CDD" id="cd06225">
    <property type="entry name" value="HAMP"/>
    <property type="match status" value="1"/>
</dbReference>
<gene>
    <name evidence="14" type="ORF">HLB29_03430</name>
</gene>
<evidence type="ECO:0000256" key="11">
    <source>
        <dbReference type="SAM" id="Phobius"/>
    </source>
</evidence>
<keyword evidence="8 14" id="KW-0418">Kinase</keyword>
<evidence type="ECO:0000313" key="14">
    <source>
        <dbReference type="EMBL" id="MBC2575730.1"/>
    </source>
</evidence>
<dbReference type="InterPro" id="IPR005467">
    <property type="entry name" value="His_kinase_dom"/>
</dbReference>
<sequence length="476" mass="54248">MVLHFGGLRKKVLKNFIIIILLVLLSFEVILTFFATRYYYTSTKQTLMSQVSYTNAVYNSINLSNTGFIDRAESIIENQNYSNNNKIAVNIIDKSGYVVIDQYGFKPNKKMDYIDVKRAIQNIEDINTYTYREKYTGEKVMSVSVPIKENGIVEGVVRYSVSLKNIDGEILKIIAYLLLIGVLILIFSIGLSLKFADSIIEPLTELKIFSNMLAKGNYNIKMNKERISDDEIGDLAKTFENMATEIQKSEKLKDEFISSISHELRTPLTSINGWSETLQFDNISKEELSMGLNIIQDETHRLIKLVEELLDFSRLSSDRIKLNIEEVSIENLVISVVNQLRSMAVNKNLRLSFEFLNQNMSTIYADKNRLRQVLINLIQNSIKFTPSEGSITVLVDQFSTMTKIEVKDTGEGISEHNIHKVSQKFFQEDFHKSGSGLGLAISDEIIKLHGGKMEIKSEKNVGTEITFTVQNDCRKR</sequence>
<dbReference type="EC" id="2.7.13.3" evidence="3"/>
<evidence type="ECO:0000256" key="3">
    <source>
        <dbReference type="ARBA" id="ARBA00012438"/>
    </source>
</evidence>
<keyword evidence="15" id="KW-1185">Reference proteome</keyword>
<dbReference type="Proteomes" id="UP000713904">
    <property type="component" value="Unassembled WGS sequence"/>
</dbReference>
<keyword evidence="5" id="KW-0597">Phosphoprotein</keyword>
<evidence type="ECO:0000256" key="1">
    <source>
        <dbReference type="ARBA" id="ARBA00000085"/>
    </source>
</evidence>
<feature type="domain" description="Histidine kinase" evidence="12">
    <location>
        <begin position="259"/>
        <end position="473"/>
    </location>
</feature>
<dbReference type="PROSITE" id="PS50109">
    <property type="entry name" value="HIS_KIN"/>
    <property type="match status" value="1"/>
</dbReference>
<comment type="subcellular location">
    <subcellularLocation>
        <location evidence="2">Cell membrane</location>
        <topology evidence="2">Multi-pass membrane protein</topology>
    </subcellularLocation>
</comment>
<keyword evidence="6" id="KW-0808">Transferase</keyword>
<dbReference type="GO" id="GO:0016301">
    <property type="term" value="F:kinase activity"/>
    <property type="evidence" value="ECO:0007669"/>
    <property type="project" value="UniProtKB-KW"/>
</dbReference>
<organism evidence="14 15">
    <name type="scientific">Peptostreptococcus canis</name>
    <dbReference type="NCBI Taxonomy" id="1159213"/>
    <lineage>
        <taxon>Bacteria</taxon>
        <taxon>Bacillati</taxon>
        <taxon>Bacillota</taxon>
        <taxon>Clostridia</taxon>
        <taxon>Peptostreptococcales</taxon>
        <taxon>Peptostreptococcaceae</taxon>
        <taxon>Peptostreptococcus</taxon>
    </lineage>
</organism>
<dbReference type="InterPro" id="IPR004358">
    <property type="entry name" value="Sig_transdc_His_kin-like_C"/>
</dbReference>
<dbReference type="CDD" id="cd00082">
    <property type="entry name" value="HisKA"/>
    <property type="match status" value="1"/>
</dbReference>
<dbReference type="InterPro" id="IPR036890">
    <property type="entry name" value="HATPase_C_sf"/>
</dbReference>
<evidence type="ECO:0000256" key="2">
    <source>
        <dbReference type="ARBA" id="ARBA00004651"/>
    </source>
</evidence>
<dbReference type="SMART" id="SM00304">
    <property type="entry name" value="HAMP"/>
    <property type="match status" value="1"/>
</dbReference>
<evidence type="ECO:0000256" key="10">
    <source>
        <dbReference type="ARBA" id="ARBA00023012"/>
    </source>
</evidence>
<dbReference type="InterPro" id="IPR050736">
    <property type="entry name" value="Sensor_HK_Regulatory"/>
</dbReference>
<dbReference type="SMART" id="SM00387">
    <property type="entry name" value="HATPase_c"/>
    <property type="match status" value="1"/>
</dbReference>
<evidence type="ECO:0000256" key="5">
    <source>
        <dbReference type="ARBA" id="ARBA00022553"/>
    </source>
</evidence>
<keyword evidence="11" id="KW-0472">Membrane</keyword>
<dbReference type="SUPFAM" id="SSF158472">
    <property type="entry name" value="HAMP domain-like"/>
    <property type="match status" value="1"/>
</dbReference>
<evidence type="ECO:0000256" key="9">
    <source>
        <dbReference type="ARBA" id="ARBA00022989"/>
    </source>
</evidence>
<reference evidence="14 15" key="1">
    <citation type="submission" date="2020-05" db="EMBL/GenBank/DDBJ databases">
        <title>Draft genome of xy-202 and genomic insight in genome of the genus Peptostreptococcus.</title>
        <authorList>
            <person name="Zhang Z."/>
        </authorList>
    </citation>
    <scope>NUCLEOTIDE SEQUENCE [LARGE SCALE GENOMIC DNA]</scope>
    <source>
        <strain evidence="14 15">DSM 27025</strain>
    </source>
</reference>
<proteinExistence type="predicted"/>
<evidence type="ECO:0000259" key="13">
    <source>
        <dbReference type="PROSITE" id="PS50885"/>
    </source>
</evidence>
<dbReference type="Gene3D" id="1.10.287.130">
    <property type="match status" value="1"/>
</dbReference>
<dbReference type="EMBL" id="JABGBW010000002">
    <property type="protein sequence ID" value="MBC2575730.1"/>
    <property type="molecule type" value="Genomic_DNA"/>
</dbReference>
<keyword evidence="9 11" id="KW-1133">Transmembrane helix</keyword>
<keyword evidence="7 11" id="KW-0812">Transmembrane</keyword>
<evidence type="ECO:0000256" key="7">
    <source>
        <dbReference type="ARBA" id="ARBA00022692"/>
    </source>
</evidence>
<keyword evidence="10" id="KW-0902">Two-component regulatory system</keyword>
<evidence type="ECO:0000313" key="15">
    <source>
        <dbReference type="Proteomes" id="UP000713904"/>
    </source>
</evidence>
<accession>A0ABR6TJY6</accession>
<name>A0ABR6TJY6_9FIRM</name>
<evidence type="ECO:0000256" key="4">
    <source>
        <dbReference type="ARBA" id="ARBA00022475"/>
    </source>
</evidence>
<dbReference type="RefSeq" id="WP_185623758.1">
    <property type="nucleotide sequence ID" value="NZ_JABGBW010000002.1"/>
</dbReference>
<dbReference type="Pfam" id="PF00512">
    <property type="entry name" value="HisKA"/>
    <property type="match status" value="1"/>
</dbReference>
<dbReference type="CDD" id="cd18773">
    <property type="entry name" value="PDC1_HK_sensor"/>
    <property type="match status" value="1"/>
</dbReference>
<dbReference type="PANTHER" id="PTHR43711:SF1">
    <property type="entry name" value="HISTIDINE KINASE 1"/>
    <property type="match status" value="1"/>
</dbReference>
<feature type="transmembrane region" description="Helical" evidence="11">
    <location>
        <begin position="173"/>
        <end position="193"/>
    </location>
</feature>
<keyword evidence="4" id="KW-1003">Cell membrane</keyword>
<dbReference type="InterPro" id="IPR003661">
    <property type="entry name" value="HisK_dim/P_dom"/>
</dbReference>
<dbReference type="InterPro" id="IPR029151">
    <property type="entry name" value="Sensor-like_sf"/>
</dbReference>
<dbReference type="InterPro" id="IPR003660">
    <property type="entry name" value="HAMP_dom"/>
</dbReference>
<dbReference type="SUPFAM" id="SSF103190">
    <property type="entry name" value="Sensory domain-like"/>
    <property type="match status" value="1"/>
</dbReference>
<evidence type="ECO:0000256" key="6">
    <source>
        <dbReference type="ARBA" id="ARBA00022679"/>
    </source>
</evidence>
<dbReference type="PRINTS" id="PR00344">
    <property type="entry name" value="BCTRLSENSOR"/>
</dbReference>
<comment type="catalytic activity">
    <reaction evidence="1">
        <text>ATP + protein L-histidine = ADP + protein N-phospho-L-histidine.</text>
        <dbReference type="EC" id="2.7.13.3"/>
    </reaction>
</comment>
<dbReference type="SUPFAM" id="SSF47384">
    <property type="entry name" value="Homodimeric domain of signal transducing histidine kinase"/>
    <property type="match status" value="1"/>
</dbReference>
<feature type="transmembrane region" description="Helical" evidence="11">
    <location>
        <begin position="16"/>
        <end position="40"/>
    </location>
</feature>
<dbReference type="InterPro" id="IPR003594">
    <property type="entry name" value="HATPase_dom"/>
</dbReference>
<feature type="domain" description="HAMP" evidence="13">
    <location>
        <begin position="197"/>
        <end position="251"/>
    </location>
</feature>
<dbReference type="PANTHER" id="PTHR43711">
    <property type="entry name" value="TWO-COMPONENT HISTIDINE KINASE"/>
    <property type="match status" value="1"/>
</dbReference>